<reference evidence="2 3" key="1">
    <citation type="submission" date="2024-08" db="EMBL/GenBank/DDBJ databases">
        <authorList>
            <person name="Lu H."/>
        </authorList>
    </citation>
    <scope>NUCLEOTIDE SEQUENCE [LARGE SCALE GENOMIC DNA]</scope>
    <source>
        <strain evidence="2 3">BYS78W</strain>
    </source>
</reference>
<comment type="caution">
    <text evidence="2">The sequence shown here is derived from an EMBL/GenBank/DDBJ whole genome shotgun (WGS) entry which is preliminary data.</text>
</comment>
<proteinExistence type="predicted"/>
<dbReference type="Proteomes" id="UP001606134">
    <property type="component" value="Unassembled WGS sequence"/>
</dbReference>
<evidence type="ECO:0000256" key="1">
    <source>
        <dbReference type="SAM" id="MobiDB-lite"/>
    </source>
</evidence>
<feature type="region of interest" description="Disordered" evidence="1">
    <location>
        <begin position="1"/>
        <end position="21"/>
    </location>
</feature>
<evidence type="ECO:0000313" key="2">
    <source>
        <dbReference type="EMBL" id="MFG6488263.1"/>
    </source>
</evidence>
<sequence>MRTQTNSLRSHRTAKPNPRELRRALKGLDDRAVNVLLANVKTRVQLSLVR</sequence>
<dbReference type="RefSeq" id="WP_394412810.1">
    <property type="nucleotide sequence ID" value="NZ_JBIGIC010000008.1"/>
</dbReference>
<evidence type="ECO:0000313" key="3">
    <source>
        <dbReference type="Proteomes" id="UP001606134"/>
    </source>
</evidence>
<organism evidence="2 3">
    <name type="scientific">Pelomonas candidula</name>
    <dbReference type="NCBI Taxonomy" id="3299025"/>
    <lineage>
        <taxon>Bacteria</taxon>
        <taxon>Pseudomonadati</taxon>
        <taxon>Pseudomonadota</taxon>
        <taxon>Betaproteobacteria</taxon>
        <taxon>Burkholderiales</taxon>
        <taxon>Sphaerotilaceae</taxon>
        <taxon>Roseateles</taxon>
    </lineage>
</organism>
<keyword evidence="3" id="KW-1185">Reference proteome</keyword>
<protein>
    <submittedName>
        <fullName evidence="2">Uncharacterized protein</fullName>
    </submittedName>
</protein>
<accession>A0ABW7HEB4</accession>
<gene>
    <name evidence="2" type="ORF">ACG04R_16370</name>
</gene>
<name>A0ABW7HEB4_9BURK</name>
<dbReference type="EMBL" id="JBIGIC010000008">
    <property type="protein sequence ID" value="MFG6488263.1"/>
    <property type="molecule type" value="Genomic_DNA"/>
</dbReference>